<dbReference type="AlphaFoldDB" id="A0A0F9BA46"/>
<sequence>MGILVIAQLVFAVLAAVKTGALTVLEIRAMFKKYQTLQATPENIEKLRNEILDAAKRKLPKDDPAVRAQLIRDGFNPEDFV</sequence>
<dbReference type="EMBL" id="LAZR01053177">
    <property type="protein sequence ID" value="KKK81316.1"/>
    <property type="molecule type" value="Genomic_DNA"/>
</dbReference>
<protein>
    <submittedName>
        <fullName evidence="1">Uncharacterized protein</fullName>
    </submittedName>
</protein>
<organism evidence="1">
    <name type="scientific">marine sediment metagenome</name>
    <dbReference type="NCBI Taxonomy" id="412755"/>
    <lineage>
        <taxon>unclassified sequences</taxon>
        <taxon>metagenomes</taxon>
        <taxon>ecological metagenomes</taxon>
    </lineage>
</organism>
<name>A0A0F9BA46_9ZZZZ</name>
<accession>A0A0F9BA46</accession>
<gene>
    <name evidence="1" type="ORF">LCGC14_2814700</name>
</gene>
<comment type="caution">
    <text evidence="1">The sequence shown here is derived from an EMBL/GenBank/DDBJ whole genome shotgun (WGS) entry which is preliminary data.</text>
</comment>
<reference evidence="1" key="1">
    <citation type="journal article" date="2015" name="Nature">
        <title>Complex archaea that bridge the gap between prokaryotes and eukaryotes.</title>
        <authorList>
            <person name="Spang A."/>
            <person name="Saw J.H."/>
            <person name="Jorgensen S.L."/>
            <person name="Zaremba-Niedzwiedzka K."/>
            <person name="Martijn J."/>
            <person name="Lind A.E."/>
            <person name="van Eijk R."/>
            <person name="Schleper C."/>
            <person name="Guy L."/>
            <person name="Ettema T.J."/>
        </authorList>
    </citation>
    <scope>NUCLEOTIDE SEQUENCE</scope>
</reference>
<evidence type="ECO:0000313" key="1">
    <source>
        <dbReference type="EMBL" id="KKK81316.1"/>
    </source>
</evidence>
<proteinExistence type="predicted"/>